<dbReference type="GO" id="GO:0003964">
    <property type="term" value="F:RNA-directed DNA polymerase activity"/>
    <property type="evidence" value="ECO:0007669"/>
    <property type="project" value="UniProtKB-KW"/>
</dbReference>
<dbReference type="PANTHER" id="PTHR47074">
    <property type="entry name" value="BNAC02G40300D PROTEIN"/>
    <property type="match status" value="1"/>
</dbReference>
<dbReference type="InterPro" id="IPR052929">
    <property type="entry name" value="RNase_H-like_EbsB-rel"/>
</dbReference>
<dbReference type="OrthoDB" id="1906820at2759"/>
<keyword evidence="3" id="KW-0808">Transferase</keyword>
<dbReference type="Pfam" id="PF13966">
    <property type="entry name" value="zf-RVT"/>
    <property type="match status" value="1"/>
</dbReference>
<dbReference type="Pfam" id="PF13456">
    <property type="entry name" value="RVT_3"/>
    <property type="match status" value="1"/>
</dbReference>
<proteinExistence type="predicted"/>
<comment type="caution">
    <text evidence="3">The sequence shown here is derived from an EMBL/GenBank/DDBJ whole genome shotgun (WGS) entry which is preliminary data.</text>
</comment>
<sequence>MQPNCLFARVMKSKYFSRGDFMSARLGSYPSFTWRSILGARHILEEGLSWRVGNGEEINIWNDAWILEPGNGRIQCQAIDIRFTKVADLVDKESTTWKQDIISSLFVEEQSRRILAIPLVSSRPPDTLIWRGDNTGCYTVKSGFKRIITAENPSLQNEDSANFFTKLWALKIPSKICIFIWKLVHNFLPTKVNLNMRQLTASTICPVCQGGVETVHHLFRDCSFTKQILQGIDVADSEDNRGPTWKDWLVKEFNIQNTKTCEIKAIVYWDIWYNRNKIHLCDMLAFMKAYHAEISVLRELPTQTTSVHNERWLHPEGNVIKINFDASFNQVTKRSISGIIARNKDGLVMAACTCPWDNIPDLTTAEARACLQAIDMAEGMGFHEICVEGDSLTVINKINSEMEDRSTISSLIKKIRGRFPKFRVLSFRHIPREANKVAHEMACEGKKYAEPRYWIEEASPSVERLVAQDIRERVGRD</sequence>
<evidence type="ECO:0000259" key="1">
    <source>
        <dbReference type="Pfam" id="PF13456"/>
    </source>
</evidence>
<dbReference type="InterPro" id="IPR036397">
    <property type="entry name" value="RNaseH_sf"/>
</dbReference>
<feature type="domain" description="RNase H type-1" evidence="1">
    <location>
        <begin position="323"/>
        <end position="442"/>
    </location>
</feature>
<dbReference type="GO" id="GO:0003676">
    <property type="term" value="F:nucleic acid binding"/>
    <property type="evidence" value="ECO:0007669"/>
    <property type="project" value="InterPro"/>
</dbReference>
<gene>
    <name evidence="3" type="ORF">EPI10_024786</name>
</gene>
<dbReference type="InterPro" id="IPR002156">
    <property type="entry name" value="RNaseH_domain"/>
</dbReference>
<name>A0A5B6VZV7_9ROSI</name>
<dbReference type="GO" id="GO:0004523">
    <property type="term" value="F:RNA-DNA hybrid ribonuclease activity"/>
    <property type="evidence" value="ECO:0007669"/>
    <property type="project" value="InterPro"/>
</dbReference>
<dbReference type="AlphaFoldDB" id="A0A5B6VZV7"/>
<protein>
    <submittedName>
        <fullName evidence="3">Reverse transcriptase</fullName>
    </submittedName>
</protein>
<dbReference type="InterPro" id="IPR012337">
    <property type="entry name" value="RNaseH-like_sf"/>
</dbReference>
<dbReference type="InterPro" id="IPR026960">
    <property type="entry name" value="RVT-Znf"/>
</dbReference>
<evidence type="ECO:0000313" key="3">
    <source>
        <dbReference type="EMBL" id="KAA3474504.1"/>
    </source>
</evidence>
<keyword evidence="4" id="KW-1185">Reference proteome</keyword>
<evidence type="ECO:0000259" key="2">
    <source>
        <dbReference type="Pfam" id="PF13966"/>
    </source>
</evidence>
<dbReference type="SUPFAM" id="SSF53098">
    <property type="entry name" value="Ribonuclease H-like"/>
    <property type="match status" value="1"/>
</dbReference>
<keyword evidence="3" id="KW-0695">RNA-directed DNA polymerase</keyword>
<dbReference type="CDD" id="cd06222">
    <property type="entry name" value="RNase_H_like"/>
    <property type="match status" value="1"/>
</dbReference>
<dbReference type="Gene3D" id="3.30.420.10">
    <property type="entry name" value="Ribonuclease H-like superfamily/Ribonuclease H"/>
    <property type="match status" value="1"/>
</dbReference>
<feature type="domain" description="Reverse transcriptase zinc-binding" evidence="2">
    <location>
        <begin position="139"/>
        <end position="228"/>
    </location>
</feature>
<dbReference type="InterPro" id="IPR044730">
    <property type="entry name" value="RNase_H-like_dom_plant"/>
</dbReference>
<dbReference type="Proteomes" id="UP000325315">
    <property type="component" value="Unassembled WGS sequence"/>
</dbReference>
<accession>A0A5B6VZV7</accession>
<reference evidence="4" key="1">
    <citation type="journal article" date="2019" name="Plant Biotechnol. J.">
        <title>Genome sequencing of the Australian wild diploid species Gossypium australe highlights disease resistance and delayed gland morphogenesis.</title>
        <authorList>
            <person name="Cai Y."/>
            <person name="Cai X."/>
            <person name="Wang Q."/>
            <person name="Wang P."/>
            <person name="Zhang Y."/>
            <person name="Cai C."/>
            <person name="Xu Y."/>
            <person name="Wang K."/>
            <person name="Zhou Z."/>
            <person name="Wang C."/>
            <person name="Geng S."/>
            <person name="Li B."/>
            <person name="Dong Q."/>
            <person name="Hou Y."/>
            <person name="Wang H."/>
            <person name="Ai P."/>
            <person name="Liu Z."/>
            <person name="Yi F."/>
            <person name="Sun M."/>
            <person name="An G."/>
            <person name="Cheng J."/>
            <person name="Zhang Y."/>
            <person name="Shi Q."/>
            <person name="Xie Y."/>
            <person name="Shi X."/>
            <person name="Chang Y."/>
            <person name="Huang F."/>
            <person name="Chen Y."/>
            <person name="Hong S."/>
            <person name="Mi L."/>
            <person name="Sun Q."/>
            <person name="Zhang L."/>
            <person name="Zhou B."/>
            <person name="Peng R."/>
            <person name="Zhang X."/>
            <person name="Liu F."/>
        </authorList>
    </citation>
    <scope>NUCLEOTIDE SEQUENCE [LARGE SCALE GENOMIC DNA]</scope>
    <source>
        <strain evidence="4">cv. PA1801</strain>
    </source>
</reference>
<dbReference type="EMBL" id="SMMG02000005">
    <property type="protein sequence ID" value="KAA3474504.1"/>
    <property type="molecule type" value="Genomic_DNA"/>
</dbReference>
<keyword evidence="3" id="KW-0548">Nucleotidyltransferase</keyword>
<dbReference type="PANTHER" id="PTHR47074:SF61">
    <property type="entry name" value="RNASE H TYPE-1 DOMAIN-CONTAINING PROTEIN"/>
    <property type="match status" value="1"/>
</dbReference>
<organism evidence="3 4">
    <name type="scientific">Gossypium australe</name>
    <dbReference type="NCBI Taxonomy" id="47621"/>
    <lineage>
        <taxon>Eukaryota</taxon>
        <taxon>Viridiplantae</taxon>
        <taxon>Streptophyta</taxon>
        <taxon>Embryophyta</taxon>
        <taxon>Tracheophyta</taxon>
        <taxon>Spermatophyta</taxon>
        <taxon>Magnoliopsida</taxon>
        <taxon>eudicotyledons</taxon>
        <taxon>Gunneridae</taxon>
        <taxon>Pentapetalae</taxon>
        <taxon>rosids</taxon>
        <taxon>malvids</taxon>
        <taxon>Malvales</taxon>
        <taxon>Malvaceae</taxon>
        <taxon>Malvoideae</taxon>
        <taxon>Gossypium</taxon>
    </lineage>
</organism>
<evidence type="ECO:0000313" key="4">
    <source>
        <dbReference type="Proteomes" id="UP000325315"/>
    </source>
</evidence>